<dbReference type="InterPro" id="IPR013783">
    <property type="entry name" value="Ig-like_fold"/>
</dbReference>
<keyword evidence="4" id="KW-1185">Reference proteome</keyword>
<dbReference type="PANTHER" id="PTHR23279">
    <property type="entry name" value="DEFECTIVE PROBOSCIS EXTENSION RESPONSE DPR -RELATED"/>
    <property type="match status" value="1"/>
</dbReference>
<dbReference type="EMBL" id="CAJFCW020000003">
    <property type="protein sequence ID" value="CAG9103037.1"/>
    <property type="molecule type" value="Genomic_DNA"/>
</dbReference>
<dbReference type="InterPro" id="IPR013106">
    <property type="entry name" value="Ig_V-set"/>
</dbReference>
<keyword evidence="1" id="KW-0732">Signal</keyword>
<feature type="chain" id="PRO_5036408340" description="Ig-like domain-containing protein" evidence="1">
    <location>
        <begin position="21"/>
        <end position="282"/>
    </location>
</feature>
<dbReference type="InterPro" id="IPR003599">
    <property type="entry name" value="Ig_sub"/>
</dbReference>
<organism evidence="3 4">
    <name type="scientific">Bursaphelenchus okinawaensis</name>
    <dbReference type="NCBI Taxonomy" id="465554"/>
    <lineage>
        <taxon>Eukaryota</taxon>
        <taxon>Metazoa</taxon>
        <taxon>Ecdysozoa</taxon>
        <taxon>Nematoda</taxon>
        <taxon>Chromadorea</taxon>
        <taxon>Rhabditida</taxon>
        <taxon>Tylenchina</taxon>
        <taxon>Tylenchomorpha</taxon>
        <taxon>Aphelenchoidea</taxon>
        <taxon>Aphelenchoididae</taxon>
        <taxon>Bursaphelenchus</taxon>
    </lineage>
</organism>
<dbReference type="PROSITE" id="PS50835">
    <property type="entry name" value="IG_LIKE"/>
    <property type="match status" value="2"/>
</dbReference>
<dbReference type="GO" id="GO:0050808">
    <property type="term" value="P:synapse organization"/>
    <property type="evidence" value="ECO:0007669"/>
    <property type="project" value="TreeGrafter"/>
</dbReference>
<feature type="domain" description="Ig-like" evidence="2">
    <location>
        <begin position="35"/>
        <end position="131"/>
    </location>
</feature>
<dbReference type="OrthoDB" id="190835at2759"/>
<dbReference type="SUPFAM" id="SSF48726">
    <property type="entry name" value="Immunoglobulin"/>
    <property type="match status" value="2"/>
</dbReference>
<feature type="signal peptide" evidence="1">
    <location>
        <begin position="1"/>
        <end position="20"/>
    </location>
</feature>
<feature type="domain" description="Ig-like" evidence="2">
    <location>
        <begin position="156"/>
        <end position="246"/>
    </location>
</feature>
<dbReference type="SMART" id="SM00409">
    <property type="entry name" value="IG"/>
    <property type="match status" value="2"/>
</dbReference>
<comment type="caution">
    <text evidence="3">The sequence shown here is derived from an EMBL/GenBank/DDBJ whole genome shotgun (WGS) entry which is preliminary data.</text>
</comment>
<dbReference type="EMBL" id="CAJFDH010000003">
    <property type="protein sequence ID" value="CAD5214636.1"/>
    <property type="molecule type" value="Genomic_DNA"/>
</dbReference>
<dbReference type="Proteomes" id="UP000783686">
    <property type="component" value="Unassembled WGS sequence"/>
</dbReference>
<dbReference type="InterPro" id="IPR036179">
    <property type="entry name" value="Ig-like_dom_sf"/>
</dbReference>
<dbReference type="GO" id="GO:0032589">
    <property type="term" value="C:neuron projection membrane"/>
    <property type="evidence" value="ECO:0007669"/>
    <property type="project" value="TreeGrafter"/>
</dbReference>
<dbReference type="InterPro" id="IPR007110">
    <property type="entry name" value="Ig-like_dom"/>
</dbReference>
<dbReference type="Proteomes" id="UP000614601">
    <property type="component" value="Unassembled WGS sequence"/>
</dbReference>
<sequence length="282" mass="32005">MMFTRLGILLLAIYSYTCSAGRTLTKDECLKFERSNFIQRAAKVVRVYESDPAYLHCTVPHSNNNLVAWTRLTDDALLTAGGQSFTSDTRFQISPKREARDWVLNIRRVMLSDSGCYMCEINTEPQSTQYTVYLEVHQKKQNPTSKPDPAASVNKPKTMLTARMEGTTIILNCTVEADKHSTIDVMWTKDKKPINLFDEKKYDTSYKTVSRNLIVYVLKVNQATHLDDGQYACEGEEFPQQSQTVHINAALVSPPNSSRLPTLNLFVLLPIMVSFRHAIILL</sequence>
<reference evidence="3" key="1">
    <citation type="submission" date="2020-09" db="EMBL/GenBank/DDBJ databases">
        <authorList>
            <person name="Kikuchi T."/>
        </authorList>
    </citation>
    <scope>NUCLEOTIDE SEQUENCE</scope>
    <source>
        <strain evidence="3">SH1</strain>
    </source>
</reference>
<name>A0A811KH51_9BILA</name>
<proteinExistence type="predicted"/>
<dbReference type="AlphaFoldDB" id="A0A811KH51"/>
<accession>A0A811KH51</accession>
<dbReference type="SMART" id="SM00406">
    <property type="entry name" value="IGv"/>
    <property type="match status" value="1"/>
</dbReference>
<evidence type="ECO:0000256" key="1">
    <source>
        <dbReference type="SAM" id="SignalP"/>
    </source>
</evidence>
<dbReference type="Pfam" id="PF13895">
    <property type="entry name" value="Ig_2"/>
    <property type="match status" value="1"/>
</dbReference>
<evidence type="ECO:0000259" key="2">
    <source>
        <dbReference type="PROSITE" id="PS50835"/>
    </source>
</evidence>
<gene>
    <name evidence="3" type="ORF">BOKJ2_LOCUS5692</name>
</gene>
<evidence type="ECO:0000313" key="4">
    <source>
        <dbReference type="Proteomes" id="UP000614601"/>
    </source>
</evidence>
<protein>
    <recommendedName>
        <fullName evidence="2">Ig-like domain-containing protein</fullName>
    </recommendedName>
</protein>
<dbReference type="Pfam" id="PF07686">
    <property type="entry name" value="V-set"/>
    <property type="match status" value="1"/>
</dbReference>
<evidence type="ECO:0000313" key="3">
    <source>
        <dbReference type="EMBL" id="CAD5214636.1"/>
    </source>
</evidence>
<dbReference type="InterPro" id="IPR037448">
    <property type="entry name" value="Zig-8"/>
</dbReference>
<dbReference type="Gene3D" id="2.60.40.10">
    <property type="entry name" value="Immunoglobulins"/>
    <property type="match status" value="2"/>
</dbReference>
<dbReference type="PANTHER" id="PTHR23279:SF36">
    <property type="entry name" value="DEFECTIVE PROBOSCIS EXTENSION RESPONSE 9, ISOFORM A"/>
    <property type="match status" value="1"/>
</dbReference>